<protein>
    <submittedName>
        <fullName evidence="4">TatD DNase domain containing 2</fullName>
    </submittedName>
</protein>
<keyword evidence="5" id="KW-1185">Reference proteome</keyword>
<accession>A0A3P9BRM6</accession>
<dbReference type="GO" id="GO:0016788">
    <property type="term" value="F:hydrolase activity, acting on ester bonds"/>
    <property type="evidence" value="ECO:0007669"/>
    <property type="project" value="InterPro"/>
</dbReference>
<comment type="similarity">
    <text evidence="1">Belongs to the metallo-dependent hydrolases superfamily. TatD-type hydrolase family.</text>
</comment>
<dbReference type="Ensembl" id="ENSMZET00005012713.1">
    <property type="protein sequence ID" value="ENSMZEP00005012281.1"/>
    <property type="gene ID" value="ENSMZEG00005009247.1"/>
</dbReference>
<evidence type="ECO:0000256" key="2">
    <source>
        <dbReference type="ARBA" id="ARBA00022801"/>
    </source>
</evidence>
<dbReference type="CDD" id="cd01310">
    <property type="entry name" value="TatD_DNAse"/>
    <property type="match status" value="1"/>
</dbReference>
<dbReference type="AlphaFoldDB" id="A0A3P9BRM6"/>
<feature type="region of interest" description="Disordered" evidence="3">
    <location>
        <begin position="16"/>
        <end position="51"/>
    </location>
</feature>
<sequence length="720" mass="80080">MDSRRKKVAFSWLRTTVTSPAHHQGGNADSVTPPCRTITQNEDSETLPCSDSPGSAWLGALSLDTPKRKAEVLSESLPSVGKLKLRKLSRKNSETFKTLKDKPMNTSAAQPESKNIQKASPPPPHSFILKKKDRTPEEGLKAICRKALMAALGNTKTTCSTTNIIRTDMNSLSSPLQTERPSPAYLETTIVDINSSWSQYDTAPEDRGGSKGDQWPTLQVLEDSDIKGDASEPKTDGRRFVVEGEDFPRMFVSEDSVSLEKTFQDRPFPPDNELEAEDHDSALPALEYIPDSSSRFSSDQSCDQHQTLVDSEGGVTPTFTFTPSNETTGTLVAAAKDMEVPFSSPQRKVFVSLKQPHSPHVSVLNASAVEADNICSSIIRGRSSDPFALPRHSNTGASKLCFDPTASRRQSDGVFRMRYPGYSSSHTWTPRRLSLGAEPLWTSYPCSSSEAGFIDTHCHLDMLYGKLGFCGTFSSFRRLYQSSFTGEFQGCITNFCNPDIMVKEALWEGLLAEDMVWGAFGCHPHFAKNYSSIQERNILTAMRHPKAVAFGEMGLDYSYKNSTDTSTQKEVFERQLRLAVAMQKPLVIHCRDADDDLLKIMKKCVPREYKIHRHCFTNSYPVIEPFLAEFPNLYVGFTALITYLRATEVRNAVSQIPLNRIVLETDAPYFLPRQVGKGVCQFSHPGMGIHTLRELSLLKGEDMATVLDTIRNNTTQLYGI</sequence>
<dbReference type="Gene3D" id="3.20.20.140">
    <property type="entry name" value="Metal-dependent hydrolases"/>
    <property type="match status" value="1"/>
</dbReference>
<reference evidence="4" key="3">
    <citation type="submission" date="2025-09" db="UniProtKB">
        <authorList>
            <consortium name="Ensembl"/>
        </authorList>
    </citation>
    <scope>IDENTIFICATION</scope>
</reference>
<dbReference type="InterPro" id="IPR032466">
    <property type="entry name" value="Metal_Hydrolase"/>
</dbReference>
<dbReference type="PROSITE" id="PS01090">
    <property type="entry name" value="TATD_2"/>
    <property type="match status" value="1"/>
</dbReference>
<dbReference type="CTD" id="9797"/>
<dbReference type="SUPFAM" id="SSF51556">
    <property type="entry name" value="Metallo-dependent hydrolases"/>
    <property type="match status" value="1"/>
</dbReference>
<dbReference type="Proteomes" id="UP000265160">
    <property type="component" value="LG5"/>
</dbReference>
<organism evidence="4 5">
    <name type="scientific">Maylandia zebra</name>
    <name type="common">zebra mbuna</name>
    <dbReference type="NCBI Taxonomy" id="106582"/>
    <lineage>
        <taxon>Eukaryota</taxon>
        <taxon>Metazoa</taxon>
        <taxon>Chordata</taxon>
        <taxon>Craniata</taxon>
        <taxon>Vertebrata</taxon>
        <taxon>Euteleostomi</taxon>
        <taxon>Actinopterygii</taxon>
        <taxon>Neopterygii</taxon>
        <taxon>Teleostei</taxon>
        <taxon>Neoteleostei</taxon>
        <taxon>Acanthomorphata</taxon>
        <taxon>Ovalentaria</taxon>
        <taxon>Cichlomorphae</taxon>
        <taxon>Cichliformes</taxon>
        <taxon>Cichlidae</taxon>
        <taxon>African cichlids</taxon>
        <taxon>Pseudocrenilabrinae</taxon>
        <taxon>Haplochromini</taxon>
        <taxon>Maylandia</taxon>
        <taxon>Maylandia zebra complex</taxon>
    </lineage>
</organism>
<dbReference type="Pfam" id="PF01026">
    <property type="entry name" value="TatD_DNase"/>
    <property type="match status" value="1"/>
</dbReference>
<feature type="compositionally biased region" description="Polar residues" evidence="3">
    <location>
        <begin position="37"/>
        <end position="51"/>
    </location>
</feature>
<name>A0A3P9BRM6_9CICH</name>
<evidence type="ECO:0000313" key="5">
    <source>
        <dbReference type="Proteomes" id="UP000265160"/>
    </source>
</evidence>
<dbReference type="GeneTree" id="ENSGT00940000155616"/>
<dbReference type="PANTHER" id="PTHR46363">
    <property type="entry name" value="DEOXYRIBONUCLEASE TATDN2-RELATED"/>
    <property type="match status" value="1"/>
</dbReference>
<dbReference type="PROSITE" id="PS01091">
    <property type="entry name" value="TATD_3"/>
    <property type="match status" value="1"/>
</dbReference>
<dbReference type="PROSITE" id="PS01137">
    <property type="entry name" value="TATD_1"/>
    <property type="match status" value="1"/>
</dbReference>
<evidence type="ECO:0000313" key="4">
    <source>
        <dbReference type="Ensembl" id="ENSMZEP00005012281.1"/>
    </source>
</evidence>
<feature type="region of interest" description="Disordered" evidence="3">
    <location>
        <begin position="98"/>
        <end position="133"/>
    </location>
</feature>
<dbReference type="InterPro" id="IPR018228">
    <property type="entry name" value="DNase_TatD-rel_CS"/>
</dbReference>
<dbReference type="KEGG" id="mze:101473193"/>
<dbReference type="GeneID" id="101473193"/>
<dbReference type="RefSeq" id="XP_004544941.1">
    <property type="nucleotide sequence ID" value="XM_004544884.1"/>
</dbReference>
<evidence type="ECO:0000256" key="3">
    <source>
        <dbReference type="SAM" id="MobiDB-lite"/>
    </source>
</evidence>
<evidence type="ECO:0000256" key="1">
    <source>
        <dbReference type="ARBA" id="ARBA00009275"/>
    </source>
</evidence>
<reference evidence="4 5" key="1">
    <citation type="journal article" date="2014" name="Nature">
        <title>The genomic substrate for adaptive radiation in African cichlid fish.</title>
        <authorList>
            <person name="Brawand D."/>
            <person name="Wagner C.E."/>
            <person name="Li Y.I."/>
            <person name="Malinsky M."/>
            <person name="Keller I."/>
            <person name="Fan S."/>
            <person name="Simakov O."/>
            <person name="Ng A.Y."/>
            <person name="Lim Z.W."/>
            <person name="Bezault E."/>
            <person name="Turner-Maier J."/>
            <person name="Johnson J."/>
            <person name="Alcazar R."/>
            <person name="Noh H.J."/>
            <person name="Russell P."/>
            <person name="Aken B."/>
            <person name="Alfoldi J."/>
            <person name="Amemiya C."/>
            <person name="Azzouzi N."/>
            <person name="Baroiller J.F."/>
            <person name="Barloy-Hubler F."/>
            <person name="Berlin A."/>
            <person name="Bloomquist R."/>
            <person name="Carleton K.L."/>
            <person name="Conte M.A."/>
            <person name="D'Cotta H."/>
            <person name="Eshel O."/>
            <person name="Gaffney L."/>
            <person name="Galibert F."/>
            <person name="Gante H.F."/>
            <person name="Gnerre S."/>
            <person name="Greuter L."/>
            <person name="Guyon R."/>
            <person name="Haddad N.S."/>
            <person name="Haerty W."/>
            <person name="Harris R.M."/>
            <person name="Hofmann H.A."/>
            <person name="Hourlier T."/>
            <person name="Hulata G."/>
            <person name="Jaffe D.B."/>
            <person name="Lara M."/>
            <person name="Lee A.P."/>
            <person name="MacCallum I."/>
            <person name="Mwaiko S."/>
            <person name="Nikaido M."/>
            <person name="Nishihara H."/>
            <person name="Ozouf-Costaz C."/>
            <person name="Penman D.J."/>
            <person name="Przybylski D."/>
            <person name="Rakotomanga M."/>
            <person name="Renn S.C.P."/>
            <person name="Ribeiro F.J."/>
            <person name="Ron M."/>
            <person name="Salzburger W."/>
            <person name="Sanchez-Pulido L."/>
            <person name="Santos M.E."/>
            <person name="Searle S."/>
            <person name="Sharpe T."/>
            <person name="Swofford R."/>
            <person name="Tan F.J."/>
            <person name="Williams L."/>
            <person name="Young S."/>
            <person name="Yin S."/>
            <person name="Okada N."/>
            <person name="Kocher T.D."/>
            <person name="Miska E.A."/>
            <person name="Lander E.S."/>
            <person name="Venkatesh B."/>
            <person name="Fernald R.D."/>
            <person name="Meyer A."/>
            <person name="Ponting C.P."/>
            <person name="Streelman J.T."/>
            <person name="Lindblad-Toh K."/>
            <person name="Seehausen O."/>
            <person name="Di Palma F."/>
        </authorList>
    </citation>
    <scope>NUCLEOTIDE SEQUENCE</scope>
</reference>
<dbReference type="PANTHER" id="PTHR46363:SF1">
    <property type="entry name" value="DEOXYRIBONUCLEASE TATDN2-RELATED"/>
    <property type="match status" value="1"/>
</dbReference>
<dbReference type="OrthoDB" id="413993at2759"/>
<proteinExistence type="inferred from homology"/>
<feature type="compositionally biased region" description="Polar residues" evidence="3">
    <location>
        <begin position="104"/>
        <end position="118"/>
    </location>
</feature>
<dbReference type="FunFam" id="3.20.20.140:FF:000027">
    <property type="entry name" value="putative deoxyribonuclease TATDN2"/>
    <property type="match status" value="1"/>
</dbReference>
<reference evidence="4" key="2">
    <citation type="submission" date="2025-08" db="UniProtKB">
        <authorList>
            <consortium name="Ensembl"/>
        </authorList>
    </citation>
    <scope>IDENTIFICATION</scope>
</reference>
<dbReference type="STRING" id="106582.ENSMZEP00005012281"/>
<dbReference type="InterPro" id="IPR001130">
    <property type="entry name" value="TatD-like"/>
</dbReference>
<keyword evidence="2" id="KW-0378">Hydrolase</keyword>